<dbReference type="PROSITE" id="PS51385">
    <property type="entry name" value="YJEF_N"/>
    <property type="match status" value="1"/>
</dbReference>
<dbReference type="GO" id="GO:0046872">
    <property type="term" value="F:metal ion binding"/>
    <property type="evidence" value="ECO:0007669"/>
    <property type="project" value="UniProtKB-KW"/>
</dbReference>
<dbReference type="InterPro" id="IPR032976">
    <property type="entry name" value="YJEFN_prot_NAXE-like"/>
</dbReference>
<keyword evidence="6" id="KW-0521">NADP</keyword>
<dbReference type="PANTHER" id="PTHR13232:SF10">
    <property type="entry name" value="NAD(P)H-HYDRATE EPIMERASE"/>
    <property type="match status" value="1"/>
</dbReference>
<dbReference type="EC" id="5.1.99.6" evidence="3 10"/>
<evidence type="ECO:0000256" key="10">
    <source>
        <dbReference type="HAMAP-Rule" id="MF_03159"/>
    </source>
</evidence>
<name>A0A8T0A0R9_9BILA</name>
<feature type="binding site" evidence="10">
    <location>
        <begin position="196"/>
        <end position="202"/>
    </location>
    <ligand>
        <name>(6S)-NADPHX</name>
        <dbReference type="ChEBI" id="CHEBI:64076"/>
    </ligand>
</feature>
<protein>
    <recommendedName>
        <fullName evidence="3 10">NAD(P)H-hydrate epimerase</fullName>
        <ecNumber evidence="3 10">5.1.99.6</ecNumber>
    </recommendedName>
    <alternativeName>
        <fullName evidence="10">NAD(P)HX epimerase</fullName>
    </alternativeName>
</protein>
<comment type="similarity">
    <text evidence="10">Belongs to the NnrE/AIBP family.</text>
</comment>
<evidence type="ECO:0000256" key="1">
    <source>
        <dbReference type="ARBA" id="ARBA00000013"/>
    </source>
</evidence>
<feature type="binding site" evidence="10">
    <location>
        <begin position="130"/>
        <end position="134"/>
    </location>
    <ligand>
        <name>(6S)-NADPHX</name>
        <dbReference type="ChEBI" id="CHEBI:64076"/>
    </ligand>
</feature>
<feature type="domain" description="YjeF N-terminal" evidence="11">
    <location>
        <begin position="85"/>
        <end position="290"/>
    </location>
</feature>
<accession>A0A8T0A0R9</accession>
<dbReference type="Gene3D" id="3.40.50.10260">
    <property type="entry name" value="YjeF N-terminal domain"/>
    <property type="match status" value="1"/>
</dbReference>
<comment type="caution">
    <text evidence="10">Lacks conserved residue(s) required for the propagation of feature annotation.</text>
</comment>
<evidence type="ECO:0000313" key="13">
    <source>
        <dbReference type="Proteomes" id="UP000605970"/>
    </source>
</evidence>
<evidence type="ECO:0000256" key="3">
    <source>
        <dbReference type="ARBA" id="ARBA00012228"/>
    </source>
</evidence>
<evidence type="ECO:0000256" key="5">
    <source>
        <dbReference type="ARBA" id="ARBA00022741"/>
    </source>
</evidence>
<dbReference type="NCBIfam" id="TIGR00197">
    <property type="entry name" value="yjeF_nterm"/>
    <property type="match status" value="1"/>
</dbReference>
<sequence>MAELLKKWREKIWSDSISKEPVTDLPQNESYQYNSSHIITDKTVQLLKLILVVFKHLFINWRISGIKTEHVYDEILEVLLFQQEAIDIDQELFNSFSVDQLMELAGLSCAQAIFSFYKKGKVLVVTGPGNNGGDGLVCARHLKHFGFSPTIVNPKPSKSELMMRLIVQTQQLGIEHLETLPKDLNNFNLIVDAIFGFSFKPPIREPFTQIIKQLAEQKDVPIFSIDIPSGWDVEKGPSNIDDSSTPSIMPDSLISLTAPKLCAQFFKGKHHFIGGRFLPTKISEKLNLPPYEGSNQFIHI</sequence>
<evidence type="ECO:0000256" key="9">
    <source>
        <dbReference type="ARBA" id="ARBA00023235"/>
    </source>
</evidence>
<proteinExistence type="inferred from homology"/>
<feature type="binding site" evidence="10">
    <location>
        <position position="131"/>
    </location>
    <ligand>
        <name>K(+)</name>
        <dbReference type="ChEBI" id="CHEBI:29103"/>
    </ligand>
</feature>
<comment type="catalytic activity">
    <reaction evidence="1 10">
        <text>(6R)-NADHX = (6S)-NADHX</text>
        <dbReference type="Rhea" id="RHEA:32215"/>
        <dbReference type="ChEBI" id="CHEBI:64074"/>
        <dbReference type="ChEBI" id="CHEBI:64075"/>
        <dbReference type="EC" id="5.1.99.6"/>
    </reaction>
</comment>
<dbReference type="OrthoDB" id="10064708at2759"/>
<keyword evidence="9 10" id="KW-0413">Isomerase</keyword>
<feature type="binding site" evidence="10">
    <location>
        <position position="229"/>
    </location>
    <ligand>
        <name>K(+)</name>
        <dbReference type="ChEBI" id="CHEBI:29103"/>
    </ligand>
</feature>
<evidence type="ECO:0000256" key="7">
    <source>
        <dbReference type="ARBA" id="ARBA00022958"/>
    </source>
</evidence>
<reference evidence="12" key="1">
    <citation type="journal article" date="2020" name="Ecol. Evol.">
        <title>Genome structure and content of the rice root-knot nematode (Meloidogyne graminicola).</title>
        <authorList>
            <person name="Phan N.T."/>
            <person name="Danchin E.G.J."/>
            <person name="Klopp C."/>
            <person name="Perfus-Barbeoch L."/>
            <person name="Kozlowski D.K."/>
            <person name="Koutsovoulos G.D."/>
            <person name="Lopez-Roques C."/>
            <person name="Bouchez O."/>
            <person name="Zahm M."/>
            <person name="Besnard G."/>
            <person name="Bellafiore S."/>
        </authorList>
    </citation>
    <scope>NUCLEOTIDE SEQUENCE</scope>
    <source>
        <strain evidence="12">VN-18</strain>
    </source>
</reference>
<evidence type="ECO:0000259" key="11">
    <source>
        <dbReference type="PROSITE" id="PS51385"/>
    </source>
</evidence>
<organism evidence="12 13">
    <name type="scientific">Meloidogyne graminicola</name>
    <dbReference type="NCBI Taxonomy" id="189291"/>
    <lineage>
        <taxon>Eukaryota</taxon>
        <taxon>Metazoa</taxon>
        <taxon>Ecdysozoa</taxon>
        <taxon>Nematoda</taxon>
        <taxon>Chromadorea</taxon>
        <taxon>Rhabditida</taxon>
        <taxon>Tylenchina</taxon>
        <taxon>Tylenchomorpha</taxon>
        <taxon>Tylenchoidea</taxon>
        <taxon>Meloidogynidae</taxon>
        <taxon>Meloidogyninae</taxon>
        <taxon>Meloidogyne</taxon>
    </lineage>
</organism>
<dbReference type="GO" id="GO:0052856">
    <property type="term" value="F:NAD(P)HX epimerase activity"/>
    <property type="evidence" value="ECO:0007669"/>
    <property type="project" value="UniProtKB-UniRule"/>
</dbReference>
<keyword evidence="4 10" id="KW-0479">Metal-binding</keyword>
<comment type="caution">
    <text evidence="12">The sequence shown here is derived from an EMBL/GenBank/DDBJ whole genome shotgun (WGS) entry which is preliminary data.</text>
</comment>
<dbReference type="Pfam" id="PF03853">
    <property type="entry name" value="YjeF_N"/>
    <property type="match status" value="1"/>
</dbReference>
<dbReference type="SUPFAM" id="SSF64153">
    <property type="entry name" value="YjeF N-terminal domain-like"/>
    <property type="match status" value="1"/>
</dbReference>
<dbReference type="InterPro" id="IPR004443">
    <property type="entry name" value="YjeF_N_dom"/>
</dbReference>
<comment type="catalytic activity">
    <reaction evidence="2 10">
        <text>(6R)-NADPHX = (6S)-NADPHX</text>
        <dbReference type="Rhea" id="RHEA:32227"/>
        <dbReference type="ChEBI" id="CHEBI:64076"/>
        <dbReference type="ChEBI" id="CHEBI:64077"/>
        <dbReference type="EC" id="5.1.99.6"/>
    </reaction>
</comment>
<gene>
    <name evidence="12" type="ORF">Mgra_00001708</name>
</gene>
<comment type="cofactor">
    <cofactor evidence="10">
        <name>K(+)</name>
        <dbReference type="ChEBI" id="CHEBI:29103"/>
    </cofactor>
    <text evidence="10">Binds 1 potassium ion per subunit.</text>
</comment>
<evidence type="ECO:0000256" key="8">
    <source>
        <dbReference type="ARBA" id="ARBA00023027"/>
    </source>
</evidence>
<dbReference type="Proteomes" id="UP000605970">
    <property type="component" value="Unassembled WGS sequence"/>
</dbReference>
<dbReference type="EMBL" id="JABEBT010000009">
    <property type="protein sequence ID" value="KAF7638899.1"/>
    <property type="molecule type" value="Genomic_DNA"/>
</dbReference>
<dbReference type="GO" id="GO:0005739">
    <property type="term" value="C:mitochondrion"/>
    <property type="evidence" value="ECO:0007669"/>
    <property type="project" value="TreeGrafter"/>
</dbReference>
<feature type="binding site" evidence="10">
    <location>
        <position position="192"/>
    </location>
    <ligand>
        <name>K(+)</name>
        <dbReference type="ChEBI" id="CHEBI:29103"/>
    </ligand>
</feature>
<evidence type="ECO:0000313" key="12">
    <source>
        <dbReference type="EMBL" id="KAF7638899.1"/>
    </source>
</evidence>
<evidence type="ECO:0000256" key="4">
    <source>
        <dbReference type="ARBA" id="ARBA00022723"/>
    </source>
</evidence>
<keyword evidence="7 10" id="KW-0630">Potassium</keyword>
<dbReference type="GO" id="GO:0000166">
    <property type="term" value="F:nucleotide binding"/>
    <property type="evidence" value="ECO:0007669"/>
    <property type="project" value="UniProtKB-KW"/>
</dbReference>
<keyword evidence="8 10" id="KW-0520">NAD</keyword>
<evidence type="ECO:0000256" key="6">
    <source>
        <dbReference type="ARBA" id="ARBA00022857"/>
    </source>
</evidence>
<dbReference type="HAMAP" id="MF_01966">
    <property type="entry name" value="NADHX_epimerase"/>
    <property type="match status" value="1"/>
</dbReference>
<dbReference type="InterPro" id="IPR036652">
    <property type="entry name" value="YjeF_N_dom_sf"/>
</dbReference>
<feature type="binding site" evidence="10">
    <location>
        <position position="226"/>
    </location>
    <ligand>
        <name>(6S)-NADPHX</name>
        <dbReference type="ChEBI" id="CHEBI:64076"/>
    </ligand>
</feature>
<comment type="function">
    <text evidence="10">Catalyzes the epimerization of the S- and R-forms of NAD(P)HX, a damaged form of NAD(P)H that is a result of enzymatic or heat-dependent hydration. This is a prerequisite for the S-specific NAD(P)H-hydrate dehydratase to allow the repair of both epimers of NAD(P)HX.</text>
</comment>
<keyword evidence="5 10" id="KW-0547">Nucleotide-binding</keyword>
<dbReference type="AlphaFoldDB" id="A0A8T0A0R9"/>
<evidence type="ECO:0000256" key="2">
    <source>
        <dbReference type="ARBA" id="ARBA00000909"/>
    </source>
</evidence>
<dbReference type="PANTHER" id="PTHR13232">
    <property type="entry name" value="NAD(P)H-HYDRATE EPIMERASE"/>
    <property type="match status" value="1"/>
</dbReference>
<keyword evidence="13" id="KW-1185">Reference proteome</keyword>